<evidence type="ECO:0000256" key="1">
    <source>
        <dbReference type="SAM" id="MobiDB-lite"/>
    </source>
</evidence>
<evidence type="ECO:0000313" key="2">
    <source>
        <dbReference type="EMBL" id="KAG9190020.1"/>
    </source>
</evidence>
<feature type="compositionally biased region" description="Low complexity" evidence="1">
    <location>
        <begin position="28"/>
        <end position="58"/>
    </location>
</feature>
<feature type="compositionally biased region" description="Basic and acidic residues" evidence="1">
    <location>
        <begin position="92"/>
        <end position="104"/>
    </location>
</feature>
<feature type="compositionally biased region" description="Low complexity" evidence="1">
    <location>
        <begin position="71"/>
        <end position="87"/>
    </location>
</feature>
<keyword evidence="3" id="KW-1185">Reference proteome</keyword>
<accession>A0AAD4I5V2</accession>
<name>A0AAD4I5V2_9PLEO</name>
<dbReference type="EMBL" id="JAANER010000004">
    <property type="protein sequence ID" value="KAG9190020.1"/>
    <property type="molecule type" value="Genomic_DNA"/>
</dbReference>
<sequence length="182" mass="19947">MSSSIAIPKRKGKAPAHSNHRSSHHNHSSSSPSSFAASTPSTPSTPNTYNYTFTPSPNRFYDGSGSGGRSYGSTPSSSSSAGSPQSSANNMRRRESLMSETFSRQEHTVVNIGGGEEDGEGGDLRLITCVKASQGFDWNMEMFLPSYVDYHFDDLERRQDPVQDIILTDEEVRNMFPDDARV</sequence>
<dbReference type="Proteomes" id="UP001199106">
    <property type="component" value="Unassembled WGS sequence"/>
</dbReference>
<organism evidence="2 3">
    <name type="scientific">Alternaria panax</name>
    <dbReference type="NCBI Taxonomy" id="48097"/>
    <lineage>
        <taxon>Eukaryota</taxon>
        <taxon>Fungi</taxon>
        <taxon>Dikarya</taxon>
        <taxon>Ascomycota</taxon>
        <taxon>Pezizomycotina</taxon>
        <taxon>Dothideomycetes</taxon>
        <taxon>Pleosporomycetidae</taxon>
        <taxon>Pleosporales</taxon>
        <taxon>Pleosporineae</taxon>
        <taxon>Pleosporaceae</taxon>
        <taxon>Alternaria</taxon>
        <taxon>Alternaria sect. Panax</taxon>
    </lineage>
</organism>
<dbReference type="AlphaFoldDB" id="A0AAD4I5V2"/>
<feature type="region of interest" description="Disordered" evidence="1">
    <location>
        <begin position="1"/>
        <end position="104"/>
    </location>
</feature>
<gene>
    <name evidence="2" type="ORF">G6011_08108</name>
</gene>
<protein>
    <submittedName>
        <fullName evidence="2">Uncharacterized protein</fullName>
    </submittedName>
</protein>
<proteinExistence type="predicted"/>
<evidence type="ECO:0000313" key="3">
    <source>
        <dbReference type="Proteomes" id="UP001199106"/>
    </source>
</evidence>
<comment type="caution">
    <text evidence="2">The sequence shown here is derived from an EMBL/GenBank/DDBJ whole genome shotgun (WGS) entry which is preliminary data.</text>
</comment>
<feature type="compositionally biased region" description="Basic residues" evidence="1">
    <location>
        <begin position="8"/>
        <end position="27"/>
    </location>
</feature>
<reference evidence="2" key="1">
    <citation type="submission" date="2021-07" db="EMBL/GenBank/DDBJ databases">
        <title>Genome Resource of American Ginseng Black Spot Pathogen Alternaria panax.</title>
        <authorList>
            <person name="Qiu C."/>
            <person name="Wang W."/>
            <person name="Liu Z."/>
        </authorList>
    </citation>
    <scope>NUCLEOTIDE SEQUENCE</scope>
    <source>
        <strain evidence="2">BNCC115425</strain>
    </source>
</reference>